<sequence>MVERLPASALQRRGVTARGGNIDASSGALASAQQIGTLGTAFFQNAANNLLNEVSRQVVEKQTAKGRKIGLEATTTLSNGQEVPLAILSDETSIAARSRNAGVLESYTNRLNTTLLRNMEELARNNSADPVGYEEQARDLYGEIRKTLPNPEIQTLFDNKFEAILQPEITRQHVGAVKQERADTRLTALESVQEISLSAEREAQDAMSFNADLAAQSVTNIAQRRGELLAALNQTDANGDFIFSPDQQQAELRAFDFTVQKSAVLGGFRRATDKESFIDRWATAERENRSSDALTATQDKTQAGRRIYKTSDGQSVSELSITVTHPEINAGKPTNIPTVYDGKIVTEQQAVAIVANAGGVDPDTGRELDGFDTIDEAEEAARARSQSLRPVGDDGDAPNADFKSGVAPMLALQDVDRIEATMRSELRLIRAENAEVRAQLRTEASDAATILSRGEQPAGLAGLRSNMEAAGMFKELARLDLSERLSEEVVEFSRLPLSDQQGSIATLDQLDIVGIFESEKKAQFRKVHAAQVAAVRQGQGLGVAVEAGVIAPLESIDYSDPETLKGRAVKAGLASAHVGIRLSPLTPQEAGGLRQALDEATPGEVAGILDSLHRGLGEEQAGYLAGQIAPNNPELSAAITLAPDSPLVARDIVLGGRLLAENPDVKPGQTDRINGVKEVFGNMFTPETAGALDGFVDAGMALYASRRVATGDLTFDSDTFEQALREAAGNPVKINKRMILPPRPGMTEDEVEDLVLSTTDEDLALYGNGLPIFSDGTPFSVALFDRFGKDAQLVTSGPGRYLIFFPGLGYIQSDRGGAYEIDLRAKVDE</sequence>
<accession>A0A967EX41</accession>
<reference evidence="2" key="1">
    <citation type="submission" date="2020-03" db="EMBL/GenBank/DDBJ databases">
        <title>Genome of Pelagibius litoralis DSM 21314T.</title>
        <authorList>
            <person name="Wang G."/>
        </authorList>
    </citation>
    <scope>NUCLEOTIDE SEQUENCE</scope>
    <source>
        <strain evidence="2">DSM 21314</strain>
    </source>
</reference>
<name>A0A967EX41_9PROT</name>
<evidence type="ECO:0000313" key="2">
    <source>
        <dbReference type="EMBL" id="NIA67580.1"/>
    </source>
</evidence>
<dbReference type="Proteomes" id="UP000761264">
    <property type="component" value="Unassembled WGS sequence"/>
</dbReference>
<dbReference type="EMBL" id="JAAQPH010000002">
    <property type="protein sequence ID" value="NIA67580.1"/>
    <property type="molecule type" value="Genomic_DNA"/>
</dbReference>
<keyword evidence="3" id="KW-1185">Reference proteome</keyword>
<evidence type="ECO:0000256" key="1">
    <source>
        <dbReference type="SAM" id="MobiDB-lite"/>
    </source>
</evidence>
<organism evidence="2 3">
    <name type="scientific">Pelagibius litoralis</name>
    <dbReference type="NCBI Taxonomy" id="374515"/>
    <lineage>
        <taxon>Bacteria</taxon>
        <taxon>Pseudomonadati</taxon>
        <taxon>Pseudomonadota</taxon>
        <taxon>Alphaproteobacteria</taxon>
        <taxon>Rhodospirillales</taxon>
        <taxon>Rhodovibrionaceae</taxon>
        <taxon>Pelagibius</taxon>
    </lineage>
</organism>
<evidence type="ECO:0000313" key="3">
    <source>
        <dbReference type="Proteomes" id="UP000761264"/>
    </source>
</evidence>
<feature type="region of interest" description="Disordered" evidence="1">
    <location>
        <begin position="379"/>
        <end position="402"/>
    </location>
</feature>
<proteinExistence type="predicted"/>
<dbReference type="AlphaFoldDB" id="A0A967EX41"/>
<dbReference type="RefSeq" id="WP_167221281.1">
    <property type="nucleotide sequence ID" value="NZ_JAAQPH010000002.1"/>
</dbReference>
<gene>
    <name evidence="2" type="ORF">HBA54_03155</name>
</gene>
<comment type="caution">
    <text evidence="2">The sequence shown here is derived from an EMBL/GenBank/DDBJ whole genome shotgun (WGS) entry which is preliminary data.</text>
</comment>
<protein>
    <submittedName>
        <fullName evidence="2">Uncharacterized protein</fullName>
    </submittedName>
</protein>